<comment type="caution">
    <text evidence="2">The sequence shown here is derived from an EMBL/GenBank/DDBJ whole genome shotgun (WGS) entry which is preliminary data.</text>
</comment>
<evidence type="ECO:0000256" key="1">
    <source>
        <dbReference type="SAM" id="MobiDB-lite"/>
    </source>
</evidence>
<feature type="compositionally biased region" description="Polar residues" evidence="1">
    <location>
        <begin position="1"/>
        <end position="12"/>
    </location>
</feature>
<gene>
    <name evidence="2" type="ORF">N0V93_009188</name>
</gene>
<protein>
    <submittedName>
        <fullName evidence="2">Uncharacterized protein</fullName>
    </submittedName>
</protein>
<feature type="compositionally biased region" description="Low complexity" evidence="1">
    <location>
        <begin position="128"/>
        <end position="140"/>
    </location>
</feature>
<feature type="compositionally biased region" description="Polar residues" evidence="1">
    <location>
        <begin position="22"/>
        <end position="43"/>
    </location>
</feature>
<dbReference type="AlphaFoldDB" id="A0A9W8YJ83"/>
<name>A0A9W8YJ83_9PEZI</name>
<feature type="compositionally biased region" description="Basic residues" evidence="1">
    <location>
        <begin position="141"/>
        <end position="155"/>
    </location>
</feature>
<feature type="compositionally biased region" description="Polar residues" evidence="1">
    <location>
        <begin position="295"/>
        <end position="315"/>
    </location>
</feature>
<feature type="compositionally biased region" description="Pro residues" evidence="1">
    <location>
        <begin position="54"/>
        <end position="63"/>
    </location>
</feature>
<reference evidence="2" key="1">
    <citation type="submission" date="2022-10" db="EMBL/GenBank/DDBJ databases">
        <title>Tapping the CABI collections for fungal endophytes: first genome assemblies for Collariella, Neodidymelliopsis, Ascochyta clinopodiicola, Didymella pomorum, Didymosphaeria variabile, Neocosmospora piperis and Neocucurbitaria cava.</title>
        <authorList>
            <person name="Hill R."/>
        </authorList>
    </citation>
    <scope>NUCLEOTIDE SEQUENCE</scope>
    <source>
        <strain evidence="2">IMI 355082</strain>
    </source>
</reference>
<accession>A0A9W8YJ83</accession>
<sequence length="541" mass="59474">MDNNRPSLQQQLPHIVPERRSSLSYQVSKANLGNTTDSSNRPTHNVPGEMPSQPLLPSPPPSPRHFLSHRPSQPDWSETEAALSPVVPTGRHQPRHDLQLDMSSIQPDELSLPPLSTTETNPHDRTFSLGSQQQQSNLLSRPRKSHSITRVPRRNVHHWLESNTRARQHSPPPPLPVTSPIAMSPTSSVRVSGHILEALRVNVQNFPDTMLRTSSVTIDQIRDYSHKLKRSNATRQLVPTRESDDHMTVASNTPTPPTSPSLGRKGSLSNLKFVSSLRGKFSRFNTSTSASSINEQVEASWSPTDDATSATTHCDSPSLRPSAARDAACVNALRCILPHGTLYLLDALYAHIIAYNYIDSLCSSFPQPQQNRSIPPLRTRPSQNFHLPSGVTSLADLMVQENVSETVVREFHDDVASVASRSAVPSKAASLLGIGSTNMSNPIKPNPGHVGGREIKFGKASPPGASKSHYLESDAAMRSLREDIAHNIYRLVETVKTTSPVEDVDTEEAQDSNIVPNGKKLDDMLMRALSELVRCYEELSC</sequence>
<dbReference type="Proteomes" id="UP001140453">
    <property type="component" value="Unassembled WGS sequence"/>
</dbReference>
<dbReference type="EMBL" id="JAPEVB010000006">
    <property type="protein sequence ID" value="KAJ4386295.1"/>
    <property type="molecule type" value="Genomic_DNA"/>
</dbReference>
<feature type="region of interest" description="Disordered" evidence="1">
    <location>
        <begin position="107"/>
        <end position="155"/>
    </location>
</feature>
<dbReference type="OrthoDB" id="3506470at2759"/>
<organism evidence="2 3">
    <name type="scientific">Gnomoniopsis smithogilvyi</name>
    <dbReference type="NCBI Taxonomy" id="1191159"/>
    <lineage>
        <taxon>Eukaryota</taxon>
        <taxon>Fungi</taxon>
        <taxon>Dikarya</taxon>
        <taxon>Ascomycota</taxon>
        <taxon>Pezizomycotina</taxon>
        <taxon>Sordariomycetes</taxon>
        <taxon>Sordariomycetidae</taxon>
        <taxon>Diaporthales</taxon>
        <taxon>Gnomoniaceae</taxon>
        <taxon>Gnomoniopsis</taxon>
    </lineage>
</organism>
<keyword evidence="3" id="KW-1185">Reference proteome</keyword>
<evidence type="ECO:0000313" key="3">
    <source>
        <dbReference type="Proteomes" id="UP001140453"/>
    </source>
</evidence>
<feature type="region of interest" description="Disordered" evidence="1">
    <location>
        <begin position="230"/>
        <end position="266"/>
    </location>
</feature>
<feature type="region of interest" description="Disordered" evidence="1">
    <location>
        <begin position="1"/>
        <end position="82"/>
    </location>
</feature>
<feature type="region of interest" description="Disordered" evidence="1">
    <location>
        <begin position="295"/>
        <end position="318"/>
    </location>
</feature>
<proteinExistence type="predicted"/>
<evidence type="ECO:0000313" key="2">
    <source>
        <dbReference type="EMBL" id="KAJ4386295.1"/>
    </source>
</evidence>